<dbReference type="Pfam" id="PF02875">
    <property type="entry name" value="Mur_ligase_C"/>
    <property type="match status" value="1"/>
</dbReference>
<dbReference type="InterPro" id="IPR000713">
    <property type="entry name" value="Mur_ligase_N"/>
</dbReference>
<dbReference type="HAMAP" id="MF_00046">
    <property type="entry name" value="MurC"/>
    <property type="match status" value="1"/>
</dbReference>
<proteinExistence type="inferred from homology"/>
<dbReference type="GO" id="GO:0051301">
    <property type="term" value="P:cell division"/>
    <property type="evidence" value="ECO:0007669"/>
    <property type="project" value="UniProtKB-KW"/>
</dbReference>
<evidence type="ECO:0000256" key="2">
    <source>
        <dbReference type="ARBA" id="ARBA00004752"/>
    </source>
</evidence>
<keyword evidence="6 14" id="KW-0132">Cell division</keyword>
<dbReference type="SUPFAM" id="SSF53244">
    <property type="entry name" value="MurD-like peptide ligases, peptide-binding domain"/>
    <property type="match status" value="1"/>
</dbReference>
<organism evidence="19 20">
    <name type="scientific">Brumicola pallidula DSM 14239 = ACAM 615</name>
    <dbReference type="NCBI Taxonomy" id="1121922"/>
    <lineage>
        <taxon>Bacteria</taxon>
        <taxon>Pseudomonadati</taxon>
        <taxon>Pseudomonadota</taxon>
        <taxon>Gammaproteobacteria</taxon>
        <taxon>Alteromonadales</taxon>
        <taxon>Alteromonadaceae</taxon>
        <taxon>Brumicola</taxon>
    </lineage>
</organism>
<evidence type="ECO:0000256" key="11">
    <source>
        <dbReference type="ARBA" id="ARBA00023306"/>
    </source>
</evidence>
<feature type="transmembrane region" description="Helical" evidence="15">
    <location>
        <begin position="33"/>
        <end position="55"/>
    </location>
</feature>
<reference evidence="20" key="1">
    <citation type="journal article" date="2014" name="Environ. Microbiol.">
        <title>Comparative genomics of the marine bacterial genus Glaciecola reveals the high degree of genomic diversity and genomic characteristic for cold adaptation.</title>
        <authorList>
            <person name="Qin Q.L."/>
            <person name="Xie B.B."/>
            <person name="Yu Y."/>
            <person name="Shu Y.L."/>
            <person name="Rong J.C."/>
            <person name="Zhang Y.J."/>
            <person name="Zhao D.L."/>
            <person name="Chen X.L."/>
            <person name="Zhang X.Y."/>
            <person name="Chen B."/>
            <person name="Zhou B.C."/>
            <person name="Zhang Y.Z."/>
        </authorList>
    </citation>
    <scope>NUCLEOTIDE SEQUENCE [LARGE SCALE GENOMIC DNA]</scope>
    <source>
        <strain evidence="20">ACAM 615</strain>
    </source>
</reference>
<dbReference type="GO" id="GO:0005524">
    <property type="term" value="F:ATP binding"/>
    <property type="evidence" value="ECO:0007669"/>
    <property type="project" value="UniProtKB-UniRule"/>
</dbReference>
<dbReference type="EMBL" id="BAEQ01000067">
    <property type="protein sequence ID" value="GAC30873.1"/>
    <property type="molecule type" value="Genomic_DNA"/>
</dbReference>
<comment type="caution">
    <text evidence="19">The sequence shown here is derived from an EMBL/GenBank/DDBJ whole genome shotgun (WGS) entry which is preliminary data.</text>
</comment>
<evidence type="ECO:0000256" key="12">
    <source>
        <dbReference type="ARBA" id="ARBA00023316"/>
    </source>
</evidence>
<dbReference type="GO" id="GO:0008763">
    <property type="term" value="F:UDP-N-acetylmuramate-L-alanine ligase activity"/>
    <property type="evidence" value="ECO:0007669"/>
    <property type="project" value="UniProtKB-UniRule"/>
</dbReference>
<evidence type="ECO:0000256" key="3">
    <source>
        <dbReference type="ARBA" id="ARBA00012211"/>
    </source>
</evidence>
<evidence type="ECO:0000256" key="6">
    <source>
        <dbReference type="ARBA" id="ARBA00022618"/>
    </source>
</evidence>
<evidence type="ECO:0000256" key="7">
    <source>
        <dbReference type="ARBA" id="ARBA00022741"/>
    </source>
</evidence>
<comment type="pathway">
    <text evidence="2 14">Cell wall biogenesis; peptidoglycan biosynthesis.</text>
</comment>
<dbReference type="GO" id="GO:0008360">
    <property type="term" value="P:regulation of cell shape"/>
    <property type="evidence" value="ECO:0007669"/>
    <property type="project" value="UniProtKB-KW"/>
</dbReference>
<protein>
    <recommendedName>
        <fullName evidence="3 14">UDP-N-acetylmuramate--L-alanine ligase</fullName>
        <ecNumber evidence="3 14">6.3.2.8</ecNumber>
    </recommendedName>
    <alternativeName>
        <fullName evidence="14">UDP-N-acetylmuramoyl-L-alanine synthetase</fullName>
    </alternativeName>
</protein>
<dbReference type="Proteomes" id="UP000006251">
    <property type="component" value="Unassembled WGS sequence"/>
</dbReference>
<dbReference type="InterPro" id="IPR036615">
    <property type="entry name" value="Mur_ligase_C_dom_sf"/>
</dbReference>
<dbReference type="Gene3D" id="3.90.190.20">
    <property type="entry name" value="Mur ligase, C-terminal domain"/>
    <property type="match status" value="1"/>
</dbReference>
<keyword evidence="15" id="KW-0812">Transmembrane</keyword>
<feature type="binding site" evidence="14">
    <location>
        <begin position="137"/>
        <end position="143"/>
    </location>
    <ligand>
        <name>ATP</name>
        <dbReference type="ChEBI" id="CHEBI:30616"/>
    </ligand>
</feature>
<dbReference type="InterPro" id="IPR050061">
    <property type="entry name" value="MurCDEF_pg_biosynth"/>
</dbReference>
<evidence type="ECO:0000256" key="13">
    <source>
        <dbReference type="ARBA" id="ARBA00047833"/>
    </source>
</evidence>
<comment type="similarity">
    <text evidence="14">Belongs to the MurCDEF family.</text>
</comment>
<dbReference type="SUPFAM" id="SSF51984">
    <property type="entry name" value="MurCD N-terminal domain"/>
    <property type="match status" value="1"/>
</dbReference>
<dbReference type="PANTHER" id="PTHR43445:SF3">
    <property type="entry name" value="UDP-N-ACETYLMURAMATE--L-ALANINE LIGASE"/>
    <property type="match status" value="1"/>
</dbReference>
<dbReference type="AlphaFoldDB" id="K6ZPS9"/>
<dbReference type="GO" id="GO:0009252">
    <property type="term" value="P:peptidoglycan biosynthetic process"/>
    <property type="evidence" value="ECO:0007669"/>
    <property type="project" value="UniProtKB-UniRule"/>
</dbReference>
<gene>
    <name evidence="14 19" type="primary">murC</name>
    <name evidence="19" type="ORF">GPAL_4034</name>
</gene>
<comment type="catalytic activity">
    <reaction evidence="13 14">
        <text>UDP-N-acetyl-alpha-D-muramate + L-alanine + ATP = UDP-N-acetyl-alpha-D-muramoyl-L-alanine + ADP + phosphate + H(+)</text>
        <dbReference type="Rhea" id="RHEA:23372"/>
        <dbReference type="ChEBI" id="CHEBI:15378"/>
        <dbReference type="ChEBI" id="CHEBI:30616"/>
        <dbReference type="ChEBI" id="CHEBI:43474"/>
        <dbReference type="ChEBI" id="CHEBI:57972"/>
        <dbReference type="ChEBI" id="CHEBI:70757"/>
        <dbReference type="ChEBI" id="CHEBI:83898"/>
        <dbReference type="ChEBI" id="CHEBI:456216"/>
        <dbReference type="EC" id="6.3.2.8"/>
    </reaction>
</comment>
<keyword evidence="15" id="KW-0472">Membrane</keyword>
<comment type="subcellular location">
    <subcellularLocation>
        <location evidence="1 14">Cytoplasm</location>
    </subcellularLocation>
</comment>
<accession>K6ZPS9</accession>
<dbReference type="GO" id="GO:0005737">
    <property type="term" value="C:cytoplasm"/>
    <property type="evidence" value="ECO:0007669"/>
    <property type="project" value="UniProtKB-SubCell"/>
</dbReference>
<keyword evidence="15" id="KW-1133">Transmembrane helix</keyword>
<dbReference type="STRING" id="1121922.GCA_000428905_00279"/>
<evidence type="ECO:0000256" key="14">
    <source>
        <dbReference type="HAMAP-Rule" id="MF_00046"/>
    </source>
</evidence>
<dbReference type="InterPro" id="IPR036565">
    <property type="entry name" value="Mur-like_cat_sf"/>
</dbReference>
<keyword evidence="7 14" id="KW-0547">Nucleotide-binding</keyword>
<keyword evidence="10 14" id="KW-0573">Peptidoglycan synthesis</keyword>
<dbReference type="SUPFAM" id="SSF53623">
    <property type="entry name" value="MurD-like peptide ligases, catalytic domain"/>
    <property type="match status" value="1"/>
</dbReference>
<dbReference type="GO" id="GO:0071555">
    <property type="term" value="P:cell wall organization"/>
    <property type="evidence" value="ECO:0007669"/>
    <property type="project" value="UniProtKB-KW"/>
</dbReference>
<dbReference type="InterPro" id="IPR004101">
    <property type="entry name" value="Mur_ligase_C"/>
</dbReference>
<comment type="function">
    <text evidence="14">Cell wall formation.</text>
</comment>
<keyword evidence="12 14" id="KW-0961">Cell wall biogenesis/degradation</keyword>
<evidence type="ECO:0000256" key="4">
    <source>
        <dbReference type="ARBA" id="ARBA00022490"/>
    </source>
</evidence>
<evidence type="ECO:0000313" key="20">
    <source>
        <dbReference type="Proteomes" id="UP000006251"/>
    </source>
</evidence>
<dbReference type="NCBIfam" id="TIGR01082">
    <property type="entry name" value="murC"/>
    <property type="match status" value="1"/>
</dbReference>
<feature type="domain" description="Mur ligase C-terminal" evidence="17">
    <location>
        <begin position="337"/>
        <end position="472"/>
    </location>
</feature>
<dbReference type="EC" id="6.3.2.8" evidence="3 14"/>
<dbReference type="Gene3D" id="3.40.1190.10">
    <property type="entry name" value="Mur-like, catalytic domain"/>
    <property type="match status" value="1"/>
</dbReference>
<dbReference type="Pfam" id="PF01225">
    <property type="entry name" value="Mur_ligase"/>
    <property type="match status" value="1"/>
</dbReference>
<keyword evidence="20" id="KW-1185">Reference proteome</keyword>
<dbReference type="UniPathway" id="UPA00219"/>
<dbReference type="Pfam" id="PF08245">
    <property type="entry name" value="Mur_ligase_M"/>
    <property type="match status" value="1"/>
</dbReference>
<keyword evidence="9 14" id="KW-0133">Cell shape</keyword>
<evidence type="ECO:0000313" key="19">
    <source>
        <dbReference type="EMBL" id="GAC30873.1"/>
    </source>
</evidence>
<feature type="domain" description="Mur ligase N-terminal catalytic" evidence="16">
    <location>
        <begin position="33"/>
        <end position="131"/>
    </location>
</feature>
<evidence type="ECO:0000256" key="10">
    <source>
        <dbReference type="ARBA" id="ARBA00022984"/>
    </source>
</evidence>
<dbReference type="PANTHER" id="PTHR43445">
    <property type="entry name" value="UDP-N-ACETYLMURAMATE--L-ALANINE LIGASE-RELATED"/>
    <property type="match status" value="1"/>
</dbReference>
<keyword evidence="4 14" id="KW-0963">Cytoplasm</keyword>
<keyword evidence="5 14" id="KW-0436">Ligase</keyword>
<dbReference type="InterPro" id="IPR005758">
    <property type="entry name" value="UDP-N-AcMur_Ala_ligase_MurC"/>
</dbReference>
<evidence type="ECO:0000259" key="18">
    <source>
        <dbReference type="Pfam" id="PF08245"/>
    </source>
</evidence>
<evidence type="ECO:0000256" key="9">
    <source>
        <dbReference type="ARBA" id="ARBA00022960"/>
    </source>
</evidence>
<evidence type="ECO:0000256" key="5">
    <source>
        <dbReference type="ARBA" id="ARBA00022598"/>
    </source>
</evidence>
<dbReference type="FunFam" id="3.40.1190.10:FF:000001">
    <property type="entry name" value="UDP-N-acetylmuramate--L-alanine ligase"/>
    <property type="match status" value="1"/>
</dbReference>
<sequence length="498" mass="54581">MSTKNKLSAYSTAEQNDNTAALMPHKMRRVQKLHFIGIGGAGMGGIAEVVLNLGYQVSGSDMKHSSMTARLTKLGADIFIGHSTDNIKQVDAVIVSSAINKTNPEIQIAIQQRIPIIRRAEMLAELMRFRYGIAVAGTHGKTTTTSLIATIFSQAKLDPTYVIGGLLNSAGTNAKLGASKYLIAEADESDASFLHLQPTLSVITNIEADHLEAYQGDFSKMKNAYVEFLHNLPFYGLAVVFGDDDVVQEILPKVGRKYLTYGQLDGSDYQAVDVVYELNYSHFTVKRKDKTALKVKLSLPGIHNVLNATAAIAVATDEGISDEDILLALKNFQGIGRRFQVLGEFNQDYGSTILVDDYGHHPTEVKMTIAAARNNWPQKRVVMIYQPHRYSRTRDLYEDFVEVLSEVDVLLLLDIYAASEEPIEGIDSKSLCRSIRQRGKLEPIYVSSVQNLYKILADVMTDGDVLFAQGAGNIGDIAQSIASTELNKAALLKKAGDA</sequence>
<keyword evidence="8 14" id="KW-0067">ATP-binding</keyword>
<evidence type="ECO:0000256" key="1">
    <source>
        <dbReference type="ARBA" id="ARBA00004496"/>
    </source>
</evidence>
<evidence type="ECO:0000259" key="16">
    <source>
        <dbReference type="Pfam" id="PF01225"/>
    </source>
</evidence>
<feature type="domain" description="Mur ligase central" evidence="18">
    <location>
        <begin position="135"/>
        <end position="315"/>
    </location>
</feature>
<evidence type="ECO:0000256" key="8">
    <source>
        <dbReference type="ARBA" id="ARBA00022840"/>
    </source>
</evidence>
<dbReference type="Gene3D" id="3.40.50.720">
    <property type="entry name" value="NAD(P)-binding Rossmann-like Domain"/>
    <property type="match status" value="1"/>
</dbReference>
<evidence type="ECO:0000256" key="15">
    <source>
        <dbReference type="SAM" id="Phobius"/>
    </source>
</evidence>
<name>K6ZPS9_9ALTE</name>
<evidence type="ECO:0000259" key="17">
    <source>
        <dbReference type="Pfam" id="PF02875"/>
    </source>
</evidence>
<keyword evidence="11 14" id="KW-0131">Cell cycle</keyword>
<dbReference type="InterPro" id="IPR013221">
    <property type="entry name" value="Mur_ligase_cen"/>
</dbReference>